<dbReference type="AlphaFoldDB" id="B9SRR9"/>
<name>B9SRR9_RICCO</name>
<keyword evidence="2" id="KW-1185">Reference proteome</keyword>
<evidence type="ECO:0000313" key="2">
    <source>
        <dbReference type="Proteomes" id="UP000008311"/>
    </source>
</evidence>
<dbReference type="InParanoid" id="B9SRR9"/>
<reference evidence="2" key="1">
    <citation type="journal article" date="2010" name="Nat. Biotechnol.">
        <title>Draft genome sequence of the oilseed species Ricinus communis.</title>
        <authorList>
            <person name="Chan A.P."/>
            <person name="Crabtree J."/>
            <person name="Zhao Q."/>
            <person name="Lorenzi H."/>
            <person name="Orvis J."/>
            <person name="Puiu D."/>
            <person name="Melake-Berhan A."/>
            <person name="Jones K.M."/>
            <person name="Redman J."/>
            <person name="Chen G."/>
            <person name="Cahoon E.B."/>
            <person name="Gedil M."/>
            <person name="Stanke M."/>
            <person name="Haas B.J."/>
            <person name="Wortman J.R."/>
            <person name="Fraser-Liggett C.M."/>
            <person name="Ravel J."/>
            <person name="Rabinowicz P.D."/>
        </authorList>
    </citation>
    <scope>NUCLEOTIDE SEQUENCE [LARGE SCALE GENOMIC DNA]</scope>
    <source>
        <strain evidence="2">cv. Hale</strain>
    </source>
</reference>
<dbReference type="EMBL" id="EQ974103">
    <property type="protein sequence ID" value="EEF33700.1"/>
    <property type="molecule type" value="Genomic_DNA"/>
</dbReference>
<dbReference type="Proteomes" id="UP000008311">
    <property type="component" value="Unassembled WGS sequence"/>
</dbReference>
<sequence length="75" mass="8317">METLSRCKLVLTEMKKAKTINGKKRKGYARDVHDDMQNVCFTLADTVSGAVNAGGPTPSCNILRRGKFVLYDKPQ</sequence>
<organism evidence="1 2">
    <name type="scientific">Ricinus communis</name>
    <name type="common">Castor bean</name>
    <dbReference type="NCBI Taxonomy" id="3988"/>
    <lineage>
        <taxon>Eukaryota</taxon>
        <taxon>Viridiplantae</taxon>
        <taxon>Streptophyta</taxon>
        <taxon>Embryophyta</taxon>
        <taxon>Tracheophyta</taxon>
        <taxon>Spermatophyta</taxon>
        <taxon>Magnoliopsida</taxon>
        <taxon>eudicotyledons</taxon>
        <taxon>Gunneridae</taxon>
        <taxon>Pentapetalae</taxon>
        <taxon>rosids</taxon>
        <taxon>fabids</taxon>
        <taxon>Malpighiales</taxon>
        <taxon>Euphorbiaceae</taxon>
        <taxon>Acalyphoideae</taxon>
        <taxon>Acalypheae</taxon>
        <taxon>Ricinus</taxon>
    </lineage>
</organism>
<proteinExistence type="predicted"/>
<gene>
    <name evidence="1" type="ORF">RCOM_1059680</name>
</gene>
<protein>
    <submittedName>
        <fullName evidence="1">Uncharacterized protein</fullName>
    </submittedName>
</protein>
<evidence type="ECO:0000313" key="1">
    <source>
        <dbReference type="EMBL" id="EEF33700.1"/>
    </source>
</evidence>
<accession>B9SRR9</accession>